<evidence type="ECO:0000313" key="6">
    <source>
        <dbReference type="Proteomes" id="UP000198854"/>
    </source>
</evidence>
<evidence type="ECO:0000259" key="3">
    <source>
        <dbReference type="Pfam" id="PF01408"/>
    </source>
</evidence>
<feature type="domain" description="Gfo/Idh/MocA-like oxidoreductase N-terminal" evidence="3">
    <location>
        <begin position="1"/>
        <end position="118"/>
    </location>
</feature>
<keyword evidence="6" id="KW-1185">Reference proteome</keyword>
<feature type="domain" description="GFO/IDH/MocA-like oxidoreductase" evidence="4">
    <location>
        <begin position="129"/>
        <end position="243"/>
    </location>
</feature>
<reference evidence="5 6" key="1">
    <citation type="submission" date="2016-10" db="EMBL/GenBank/DDBJ databases">
        <authorList>
            <person name="de Groot N.N."/>
        </authorList>
    </citation>
    <scope>NUCLEOTIDE SEQUENCE [LARGE SCALE GENOMIC DNA]</scope>
    <source>
        <strain evidence="5 6">CGMCC 1.10228</strain>
    </source>
</reference>
<dbReference type="InterPro" id="IPR000683">
    <property type="entry name" value="Gfo/Idh/MocA-like_OxRdtase_N"/>
</dbReference>
<dbReference type="OrthoDB" id="9774191at2"/>
<dbReference type="AlphaFoldDB" id="A0A1G8HEK2"/>
<dbReference type="GO" id="GO:0000166">
    <property type="term" value="F:nucleotide binding"/>
    <property type="evidence" value="ECO:0007669"/>
    <property type="project" value="InterPro"/>
</dbReference>
<keyword evidence="2" id="KW-0560">Oxidoreductase</keyword>
<proteinExistence type="inferred from homology"/>
<dbReference type="Proteomes" id="UP000198854">
    <property type="component" value="Unassembled WGS sequence"/>
</dbReference>
<dbReference type="SUPFAM" id="SSF51735">
    <property type="entry name" value="NAD(P)-binding Rossmann-fold domains"/>
    <property type="match status" value="1"/>
</dbReference>
<dbReference type="InterPro" id="IPR055170">
    <property type="entry name" value="GFO_IDH_MocA-like_dom"/>
</dbReference>
<dbReference type="Pfam" id="PF01408">
    <property type="entry name" value="GFO_IDH_MocA"/>
    <property type="match status" value="1"/>
</dbReference>
<protein>
    <submittedName>
        <fullName evidence="5">Predicted dehydrogenase</fullName>
    </submittedName>
</protein>
<evidence type="ECO:0000256" key="2">
    <source>
        <dbReference type="ARBA" id="ARBA00023002"/>
    </source>
</evidence>
<dbReference type="STRING" id="861298.SAMN04488136_1507"/>
<dbReference type="PANTHER" id="PTHR43708">
    <property type="entry name" value="CONSERVED EXPRESSED OXIDOREDUCTASE (EUROFUNG)"/>
    <property type="match status" value="1"/>
</dbReference>
<dbReference type="RefSeq" id="WP_093279416.1">
    <property type="nucleotide sequence ID" value="NZ_FNDD01000050.1"/>
</dbReference>
<comment type="similarity">
    <text evidence="1">Belongs to the Gfo/Idh/MocA family.</text>
</comment>
<dbReference type="PANTHER" id="PTHR43708:SF5">
    <property type="entry name" value="CONSERVED EXPRESSED OXIDOREDUCTASE (EUROFUNG)-RELATED"/>
    <property type="match status" value="1"/>
</dbReference>
<dbReference type="InterPro" id="IPR051317">
    <property type="entry name" value="Gfo/Idh/MocA_oxidoreduct"/>
</dbReference>
<evidence type="ECO:0000259" key="4">
    <source>
        <dbReference type="Pfam" id="PF22725"/>
    </source>
</evidence>
<evidence type="ECO:0000313" key="5">
    <source>
        <dbReference type="EMBL" id="SDI05086.1"/>
    </source>
</evidence>
<accession>A0A1G8HEK2</accession>
<organism evidence="5 6">
    <name type="scientific">Vibrio xiamenensis</name>
    <dbReference type="NCBI Taxonomy" id="861298"/>
    <lineage>
        <taxon>Bacteria</taxon>
        <taxon>Pseudomonadati</taxon>
        <taxon>Pseudomonadota</taxon>
        <taxon>Gammaproteobacteria</taxon>
        <taxon>Vibrionales</taxon>
        <taxon>Vibrionaceae</taxon>
        <taxon>Vibrio</taxon>
    </lineage>
</organism>
<dbReference type="InterPro" id="IPR036291">
    <property type="entry name" value="NAD(P)-bd_dom_sf"/>
</dbReference>
<dbReference type="SUPFAM" id="SSF55347">
    <property type="entry name" value="Glyceraldehyde-3-phosphate dehydrogenase-like, C-terminal domain"/>
    <property type="match status" value="1"/>
</dbReference>
<dbReference type="Gene3D" id="3.40.50.720">
    <property type="entry name" value="NAD(P)-binding Rossmann-like Domain"/>
    <property type="match status" value="1"/>
</dbReference>
<name>A0A1G8HEK2_9VIBR</name>
<evidence type="ECO:0000256" key="1">
    <source>
        <dbReference type="ARBA" id="ARBA00010928"/>
    </source>
</evidence>
<dbReference type="EMBL" id="FNDD01000050">
    <property type="protein sequence ID" value="SDI05086.1"/>
    <property type="molecule type" value="Genomic_DNA"/>
</dbReference>
<dbReference type="Pfam" id="PF22725">
    <property type="entry name" value="GFO_IDH_MocA_C3"/>
    <property type="match status" value="1"/>
</dbReference>
<gene>
    <name evidence="5" type="ORF">SAMN04488136_1507</name>
</gene>
<dbReference type="GO" id="GO:0016491">
    <property type="term" value="F:oxidoreductase activity"/>
    <property type="evidence" value="ECO:0007669"/>
    <property type="project" value="UniProtKB-KW"/>
</dbReference>
<dbReference type="Gene3D" id="3.30.360.10">
    <property type="entry name" value="Dihydrodipicolinate Reductase, domain 2"/>
    <property type="match status" value="1"/>
</dbReference>
<sequence length="342" mass="37228">MRIGLVGYGTGGQHFHAPFIEAADNLQLAGIVARSAEKIAAIERDFPDMPIYDSLTSMIAAADIEAVTISTPPQTRRQLVLEAIAAGLHVVADKPFAPNTDIAQELFSAANAKGVVLCAFHNRRFDTDVQTLKKTIGDGKLGKVWRLHSRLDCDDPASLEPGPSGGLLRDLGSHVIDQALYLLGPVTSVHAHIDEVELPQGPTNASFVLTLKHQTGATSYVSASKLNHIEIKEFVVYGSKGSYLSQMSDVQAQAIFSGQRPATNPSTWGIEQPERWPILRDENGEQRVASEQGAYFDYYNQFERAVKHGETPPVTEPQVIQVLKILDAALKSAQQNQVIEIV</sequence>